<dbReference type="PROSITE" id="PS00041">
    <property type="entry name" value="HTH_ARAC_FAMILY_1"/>
    <property type="match status" value="1"/>
</dbReference>
<dbReference type="Gene3D" id="1.10.10.60">
    <property type="entry name" value="Homeodomain-like"/>
    <property type="match status" value="2"/>
</dbReference>
<keyword evidence="3" id="KW-0804">Transcription</keyword>
<evidence type="ECO:0000256" key="2">
    <source>
        <dbReference type="ARBA" id="ARBA00023125"/>
    </source>
</evidence>
<dbReference type="EMBL" id="JAPJZH010000023">
    <property type="protein sequence ID" value="MDA4848434.1"/>
    <property type="molecule type" value="Genomic_DNA"/>
</dbReference>
<proteinExistence type="predicted"/>
<dbReference type="InterPro" id="IPR009057">
    <property type="entry name" value="Homeodomain-like_sf"/>
</dbReference>
<evidence type="ECO:0000256" key="3">
    <source>
        <dbReference type="ARBA" id="ARBA00023163"/>
    </source>
</evidence>
<dbReference type="SMART" id="SM00342">
    <property type="entry name" value="HTH_ARAC"/>
    <property type="match status" value="1"/>
</dbReference>
<evidence type="ECO:0000313" key="6">
    <source>
        <dbReference type="Proteomes" id="UP001148313"/>
    </source>
</evidence>
<feature type="domain" description="HTH araC/xylS-type" evidence="4">
    <location>
        <begin position="154"/>
        <end position="252"/>
    </location>
</feature>
<name>A0ABT4VUP4_9HYPH</name>
<dbReference type="InterPro" id="IPR020449">
    <property type="entry name" value="Tscrpt_reg_AraC-type_HTH"/>
</dbReference>
<gene>
    <name evidence="5" type="ORF">OOZ53_23955</name>
</gene>
<evidence type="ECO:0000313" key="5">
    <source>
        <dbReference type="EMBL" id="MDA4848434.1"/>
    </source>
</evidence>
<organism evidence="5 6">
    <name type="scientific">Hoeflea poritis</name>
    <dbReference type="NCBI Taxonomy" id="2993659"/>
    <lineage>
        <taxon>Bacteria</taxon>
        <taxon>Pseudomonadati</taxon>
        <taxon>Pseudomonadota</taxon>
        <taxon>Alphaproteobacteria</taxon>
        <taxon>Hyphomicrobiales</taxon>
        <taxon>Rhizobiaceae</taxon>
        <taxon>Hoeflea</taxon>
    </lineage>
</organism>
<accession>A0ABT4VUP4</accession>
<dbReference type="Pfam" id="PF12833">
    <property type="entry name" value="HTH_18"/>
    <property type="match status" value="1"/>
</dbReference>
<dbReference type="RefSeq" id="WP_271092301.1">
    <property type="nucleotide sequence ID" value="NZ_JAPJZH010000023.1"/>
</dbReference>
<evidence type="ECO:0000259" key="4">
    <source>
        <dbReference type="PROSITE" id="PS01124"/>
    </source>
</evidence>
<comment type="caution">
    <text evidence="5">The sequence shown here is derived from an EMBL/GenBank/DDBJ whole genome shotgun (WGS) entry which is preliminary data.</text>
</comment>
<dbReference type="InterPro" id="IPR018060">
    <property type="entry name" value="HTH_AraC"/>
</dbReference>
<protein>
    <submittedName>
        <fullName evidence="5">AraC family transcriptional regulator</fullName>
    </submittedName>
</protein>
<evidence type="ECO:0000256" key="1">
    <source>
        <dbReference type="ARBA" id="ARBA00023015"/>
    </source>
</evidence>
<dbReference type="Proteomes" id="UP001148313">
    <property type="component" value="Unassembled WGS sequence"/>
</dbReference>
<keyword evidence="1" id="KW-0805">Transcription regulation</keyword>
<keyword evidence="6" id="KW-1185">Reference proteome</keyword>
<dbReference type="InterPro" id="IPR018062">
    <property type="entry name" value="HTH_AraC-typ_CS"/>
</dbReference>
<dbReference type="PRINTS" id="PR00032">
    <property type="entry name" value="HTHARAC"/>
</dbReference>
<dbReference type="InterPro" id="IPR050204">
    <property type="entry name" value="AraC_XylS_family_regulators"/>
</dbReference>
<reference evidence="5" key="1">
    <citation type="submission" date="2022-11" db="EMBL/GenBank/DDBJ databases">
        <title>Hoeflea poritis sp. nov., isolated from scleractinian coral Porites lutea.</title>
        <authorList>
            <person name="Zhang G."/>
            <person name="Wei Q."/>
            <person name="Cai L."/>
        </authorList>
    </citation>
    <scope>NUCLEOTIDE SEQUENCE</scope>
    <source>
        <strain evidence="5">E7-10</strain>
    </source>
</reference>
<sequence length="252" mass="27501">MADLSATLTNFPAGGGAFKLERLTIGVFRNDQPTHRLGLGADKTEGIPLKADQGWILPPGATGVCTYDIPLDVMMVEVAPRVLSEVGMADPTTIAPVVGDIDPLTLELAMGAEKFNEGGTLYRETMHRALAVQLTNTLQTVEGRIRSIEDVRLRRVVEYIHDNLAEDLTLESMSNLAAMSGFHFSRAFKTATGKSPLQYVIAERIELAKVLLKTTGLTISDICFRTGYNDVSRFGQHFKRATGMTPGDFRAQ</sequence>
<keyword evidence="2" id="KW-0238">DNA-binding</keyword>
<dbReference type="SUPFAM" id="SSF46689">
    <property type="entry name" value="Homeodomain-like"/>
    <property type="match status" value="2"/>
</dbReference>
<dbReference type="PROSITE" id="PS01124">
    <property type="entry name" value="HTH_ARAC_FAMILY_2"/>
    <property type="match status" value="1"/>
</dbReference>
<dbReference type="PANTHER" id="PTHR46796">
    <property type="entry name" value="HTH-TYPE TRANSCRIPTIONAL ACTIVATOR RHAS-RELATED"/>
    <property type="match status" value="1"/>
</dbReference>